<sequence>MSRAQGATAAGAERSHARALEVAESLGAMGPIEVKRFFGGFGLVQAGVQFAFVIKGTLYLRVDDTTRPDFERLGAAPFSYATRAKAVKVASYYEAPVDALDDPQALRDWATKALASALGARKPARRKPGAKAG</sequence>
<dbReference type="OrthoDB" id="8687154at2"/>
<dbReference type="RefSeq" id="WP_119552966.1">
    <property type="nucleotide sequence ID" value="NZ_QXMN01000006.1"/>
</dbReference>
<accession>A0A9X8D753</accession>
<proteinExistence type="predicted"/>
<dbReference type="PANTHER" id="PTHR36121:SF1">
    <property type="entry name" value="PROTEIN SXY"/>
    <property type="match status" value="1"/>
</dbReference>
<dbReference type="Gene3D" id="3.30.1460.30">
    <property type="entry name" value="YgaC/TfoX-N like chaperone"/>
    <property type="match status" value="1"/>
</dbReference>
<protein>
    <submittedName>
        <fullName evidence="2">TfoX family protein</fullName>
    </submittedName>
</protein>
<evidence type="ECO:0000313" key="2">
    <source>
        <dbReference type="EMBL" id="RIX82832.1"/>
    </source>
</evidence>
<dbReference type="InterPro" id="IPR047525">
    <property type="entry name" value="TfoX-like"/>
</dbReference>
<gene>
    <name evidence="2" type="ORF">D3H34_08275</name>
</gene>
<comment type="caution">
    <text evidence="2">The sequence shown here is derived from an EMBL/GenBank/DDBJ whole genome shotgun (WGS) entry which is preliminary data.</text>
</comment>
<keyword evidence="3" id="KW-1185">Reference proteome</keyword>
<evidence type="ECO:0000313" key="3">
    <source>
        <dbReference type="Proteomes" id="UP000265619"/>
    </source>
</evidence>
<evidence type="ECO:0000259" key="1">
    <source>
        <dbReference type="Pfam" id="PF04993"/>
    </source>
</evidence>
<name>A0A9X8D753_9BURK</name>
<organism evidence="2 3">
    <name type="scientific">Acidovorax cavernicola</name>
    <dbReference type="NCBI Taxonomy" id="1675792"/>
    <lineage>
        <taxon>Bacteria</taxon>
        <taxon>Pseudomonadati</taxon>
        <taxon>Pseudomonadota</taxon>
        <taxon>Betaproteobacteria</taxon>
        <taxon>Burkholderiales</taxon>
        <taxon>Comamonadaceae</taxon>
        <taxon>Acidovorax</taxon>
    </lineage>
</organism>
<dbReference type="Pfam" id="PF04993">
    <property type="entry name" value="TfoX_N"/>
    <property type="match status" value="1"/>
</dbReference>
<dbReference type="InterPro" id="IPR007076">
    <property type="entry name" value="TfoX_N"/>
</dbReference>
<dbReference type="PANTHER" id="PTHR36121">
    <property type="entry name" value="PROTEIN SXY"/>
    <property type="match status" value="1"/>
</dbReference>
<reference evidence="2 3" key="1">
    <citation type="submission" date="2018-09" db="EMBL/GenBank/DDBJ databases">
        <title>Acidovorax cavernicola nov. sp. isolated from Gruta de las Maravillas (Aracena, Spain).</title>
        <authorList>
            <person name="Jurado V."/>
            <person name="Gutierrez-Patricio S."/>
            <person name="Gonzalez-Pimentel J.L."/>
            <person name="Miller A.Z."/>
            <person name="Laiz L."/>
            <person name="Saiz-Jimenez C."/>
        </authorList>
    </citation>
    <scope>NUCLEOTIDE SEQUENCE [LARGE SCALE GENOMIC DNA]</scope>
    <source>
        <strain evidence="2 3">1011MAR4D40.2</strain>
    </source>
</reference>
<dbReference type="EMBL" id="QXMN01000006">
    <property type="protein sequence ID" value="RIX82832.1"/>
    <property type="molecule type" value="Genomic_DNA"/>
</dbReference>
<dbReference type="SUPFAM" id="SSF159894">
    <property type="entry name" value="YgaC/TfoX-N like"/>
    <property type="match status" value="1"/>
</dbReference>
<feature type="domain" description="TfoX N-terminal" evidence="1">
    <location>
        <begin position="25"/>
        <end position="116"/>
    </location>
</feature>
<dbReference type="AlphaFoldDB" id="A0A9X8D753"/>
<dbReference type="Proteomes" id="UP000265619">
    <property type="component" value="Unassembled WGS sequence"/>
</dbReference>